<dbReference type="EC" id="2.7.13.3" evidence="3"/>
<keyword evidence="17" id="KW-1185">Reference proteome</keyword>
<feature type="transmembrane region" description="Helical" evidence="14">
    <location>
        <begin position="397"/>
        <end position="417"/>
    </location>
</feature>
<feature type="transmembrane region" description="Helical" evidence="14">
    <location>
        <begin position="485"/>
        <end position="506"/>
    </location>
</feature>
<evidence type="ECO:0000256" key="5">
    <source>
        <dbReference type="ARBA" id="ARBA00022553"/>
    </source>
</evidence>
<protein>
    <recommendedName>
        <fullName evidence="3">histidine kinase</fullName>
        <ecNumber evidence="3">2.7.13.3</ecNumber>
    </recommendedName>
</protein>
<gene>
    <name evidence="16" type="ORF">EBB54_26600</name>
</gene>
<evidence type="ECO:0000256" key="1">
    <source>
        <dbReference type="ARBA" id="ARBA00000085"/>
    </source>
</evidence>
<keyword evidence="13 14" id="KW-0472">Membrane</keyword>
<dbReference type="GO" id="GO:0000155">
    <property type="term" value="F:phosphorelay sensor kinase activity"/>
    <property type="evidence" value="ECO:0007669"/>
    <property type="project" value="InterPro"/>
</dbReference>
<evidence type="ECO:0000313" key="17">
    <source>
        <dbReference type="Proteomes" id="UP000274920"/>
    </source>
</evidence>
<evidence type="ECO:0000256" key="7">
    <source>
        <dbReference type="ARBA" id="ARBA00022692"/>
    </source>
</evidence>
<dbReference type="Pfam" id="PF00512">
    <property type="entry name" value="HisKA"/>
    <property type="match status" value="1"/>
</dbReference>
<dbReference type="PANTHER" id="PTHR45528">
    <property type="entry name" value="SENSOR HISTIDINE KINASE CPXA"/>
    <property type="match status" value="1"/>
</dbReference>
<dbReference type="Gene3D" id="1.10.287.130">
    <property type="match status" value="1"/>
</dbReference>
<dbReference type="Gene3D" id="3.30.565.10">
    <property type="entry name" value="Histidine kinase-like ATPase, C-terminal domain"/>
    <property type="match status" value="1"/>
</dbReference>
<keyword evidence="10" id="KW-0067">ATP-binding</keyword>
<evidence type="ECO:0000259" key="15">
    <source>
        <dbReference type="PROSITE" id="PS50109"/>
    </source>
</evidence>
<dbReference type="InterPro" id="IPR003594">
    <property type="entry name" value="HATPase_dom"/>
</dbReference>
<keyword evidence="6" id="KW-0808">Transferase</keyword>
<dbReference type="InterPro" id="IPR036097">
    <property type="entry name" value="HisK_dim/P_sf"/>
</dbReference>
<evidence type="ECO:0000256" key="6">
    <source>
        <dbReference type="ARBA" id="ARBA00022679"/>
    </source>
</evidence>
<dbReference type="SMART" id="SM00388">
    <property type="entry name" value="HisKA"/>
    <property type="match status" value="1"/>
</dbReference>
<reference evidence="16" key="1">
    <citation type="submission" date="2018-10" db="EMBL/GenBank/DDBJ databases">
        <title>Schaedlerella arabinophila gen. nov. sp. nov., isolated from the mouse intestinal tract and comparative analysis with the genome of the closely related altered Schaedler flora strain ASF502.</title>
        <authorList>
            <person name="Miyake S."/>
            <person name="Soh M."/>
            <person name="Seedorf H."/>
        </authorList>
    </citation>
    <scope>NUCLEOTIDE SEQUENCE [LARGE SCALE GENOMIC DNA]</scope>
    <source>
        <strain evidence="16">DSM 106076</strain>
    </source>
</reference>
<comment type="caution">
    <text evidence="16">The sequence shown here is derived from an EMBL/GenBank/DDBJ whole genome shotgun (WGS) entry which is preliminary data.</text>
</comment>
<dbReference type="PANTHER" id="PTHR45528:SF1">
    <property type="entry name" value="SENSOR HISTIDINE KINASE CPXA"/>
    <property type="match status" value="1"/>
</dbReference>
<dbReference type="CDD" id="cd00082">
    <property type="entry name" value="HisKA"/>
    <property type="match status" value="1"/>
</dbReference>
<proteinExistence type="predicted"/>
<feature type="transmembrane region" description="Helical" evidence="14">
    <location>
        <begin position="547"/>
        <end position="565"/>
    </location>
</feature>
<evidence type="ECO:0000256" key="13">
    <source>
        <dbReference type="ARBA" id="ARBA00023136"/>
    </source>
</evidence>
<keyword evidence="12" id="KW-0902">Two-component regulatory system</keyword>
<evidence type="ECO:0000256" key="2">
    <source>
        <dbReference type="ARBA" id="ARBA00004651"/>
    </source>
</evidence>
<sequence length="878" mass="99201">MKKWYRHPIVKTLLILTALVTPVIAALSFVLLAASPDTMSVEDMLRKERRPYEETDTFQGHMVSAIAEKLNMVDAAHLLETDGEYDPDKLIDVLEYARTEGYADNDLSGLSYRLGDLVEWGRKANHGGQPYLSAISNGGSSIVVCEKTDGTYHYYTVKELKKLLLEDSLRVDGMDGSTDEKELFLEELENGYLLMGENSRLRNEEGELIYTEVWSFDGGQFEEKYAPEGAKDILSVVNSTPELNGKLTEIYDCLQYTINSLYSADLNYKDESSPFKDGKTNLTYLFVNEGKKTVYTNHDEFRNYEDVKKSLESIKSDGNMRYMIQKPDADACEDNLNLDRRTVSYWSAHDEWYTEVLGEDYLIAAAVDTSYPVDDIFRRASDNYKQYAPYVNKAAKAFPISIVLFLGAVVWLTVIAGRRAEEGNELYLHPFDRWKTELSAALAVIPWIFATMLLSAGWHRFDVGEYTADGSFYSYGVSMTAGETVVISAYALLTATCFLVGYLSLVRRIKGRTLWKDSILRMLYQWSKGVITGGGRMALAFWRQRRVLWKTMAAYLAFLVFQWFPVLTSWGIDKLPIFLMAAADIAAAVFLIRNALEKQQIKDGIKEIAGGSLDYKFPVKKFQGGDYQDMSKNLENIGSGLQNAVEKSMRDERLKTDLITNVSHDIKTPLTSIINYVDLLKRENFDDPKVKGYLDILEMKAQRLKTLTEDVVEASKVSSGSITLEFMDVDLVEMLNQTIGELSEKMEARQLTVVASLPEEPVIVHVDGRRMWRVLENIFNNAAKYAMPGTRVYADLKIEGNQTSFSLKNVSDQPLNFSSDELTERFIRGDVSRSTEGSGLGLSIAKSLTEMQGGKFELYLDGDLFKVTILFEKVQPVS</sequence>
<dbReference type="Pfam" id="PF02518">
    <property type="entry name" value="HATPase_c"/>
    <property type="match status" value="1"/>
</dbReference>
<evidence type="ECO:0000256" key="10">
    <source>
        <dbReference type="ARBA" id="ARBA00022840"/>
    </source>
</evidence>
<keyword evidence="8" id="KW-0547">Nucleotide-binding</keyword>
<name>A0A426DP19_9FIRM</name>
<dbReference type="InterPro" id="IPR050398">
    <property type="entry name" value="HssS/ArlS-like"/>
</dbReference>
<dbReference type="InterPro" id="IPR005467">
    <property type="entry name" value="His_kinase_dom"/>
</dbReference>
<dbReference type="Proteomes" id="UP000274920">
    <property type="component" value="Unassembled WGS sequence"/>
</dbReference>
<feature type="domain" description="Histidine kinase" evidence="15">
    <location>
        <begin position="661"/>
        <end position="858"/>
    </location>
</feature>
<keyword evidence="4" id="KW-1003">Cell membrane</keyword>
<keyword evidence="7 14" id="KW-0812">Transmembrane</keyword>
<keyword evidence="11 14" id="KW-1133">Transmembrane helix</keyword>
<dbReference type="SUPFAM" id="SSF47384">
    <property type="entry name" value="Homodimeric domain of signal transducing histidine kinase"/>
    <property type="match status" value="1"/>
</dbReference>
<dbReference type="InterPro" id="IPR003661">
    <property type="entry name" value="HisK_dim/P_dom"/>
</dbReference>
<keyword evidence="9 16" id="KW-0418">Kinase</keyword>
<dbReference type="SMART" id="SM00387">
    <property type="entry name" value="HATPase_c"/>
    <property type="match status" value="1"/>
</dbReference>
<evidence type="ECO:0000256" key="12">
    <source>
        <dbReference type="ARBA" id="ARBA00023012"/>
    </source>
</evidence>
<evidence type="ECO:0000313" key="16">
    <source>
        <dbReference type="EMBL" id="RRK34508.1"/>
    </source>
</evidence>
<comment type="catalytic activity">
    <reaction evidence="1">
        <text>ATP + protein L-histidine = ADP + protein N-phospho-L-histidine.</text>
        <dbReference type="EC" id="2.7.13.3"/>
    </reaction>
</comment>
<dbReference type="InterPro" id="IPR036890">
    <property type="entry name" value="HATPase_C_sf"/>
</dbReference>
<organism evidence="16 17">
    <name type="scientific">Schaedlerella arabinosiphila</name>
    <dbReference type="NCBI Taxonomy" id="2044587"/>
    <lineage>
        <taxon>Bacteria</taxon>
        <taxon>Bacillati</taxon>
        <taxon>Bacillota</taxon>
        <taxon>Clostridia</taxon>
        <taxon>Lachnospirales</taxon>
        <taxon>Lachnospiraceae</taxon>
        <taxon>Schaedlerella</taxon>
    </lineage>
</organism>
<dbReference type="EMBL" id="RHJS01000002">
    <property type="protein sequence ID" value="RRK34508.1"/>
    <property type="molecule type" value="Genomic_DNA"/>
</dbReference>
<dbReference type="PROSITE" id="PS50109">
    <property type="entry name" value="HIS_KIN"/>
    <property type="match status" value="1"/>
</dbReference>
<evidence type="ECO:0000256" key="9">
    <source>
        <dbReference type="ARBA" id="ARBA00022777"/>
    </source>
</evidence>
<dbReference type="SUPFAM" id="SSF55874">
    <property type="entry name" value="ATPase domain of HSP90 chaperone/DNA topoisomerase II/histidine kinase"/>
    <property type="match status" value="1"/>
</dbReference>
<feature type="transmembrane region" description="Helical" evidence="14">
    <location>
        <begin position="438"/>
        <end position="458"/>
    </location>
</feature>
<evidence type="ECO:0000256" key="3">
    <source>
        <dbReference type="ARBA" id="ARBA00012438"/>
    </source>
</evidence>
<evidence type="ECO:0000256" key="4">
    <source>
        <dbReference type="ARBA" id="ARBA00022475"/>
    </source>
</evidence>
<keyword evidence="5" id="KW-0597">Phosphoprotein</keyword>
<dbReference type="AlphaFoldDB" id="A0A426DP19"/>
<evidence type="ECO:0000256" key="11">
    <source>
        <dbReference type="ARBA" id="ARBA00022989"/>
    </source>
</evidence>
<dbReference type="RefSeq" id="WP_125129621.1">
    <property type="nucleotide sequence ID" value="NZ_RHJS01000002.1"/>
</dbReference>
<evidence type="ECO:0000256" key="8">
    <source>
        <dbReference type="ARBA" id="ARBA00022741"/>
    </source>
</evidence>
<dbReference type="GO" id="GO:0005886">
    <property type="term" value="C:plasma membrane"/>
    <property type="evidence" value="ECO:0007669"/>
    <property type="project" value="UniProtKB-SubCell"/>
</dbReference>
<evidence type="ECO:0000256" key="14">
    <source>
        <dbReference type="SAM" id="Phobius"/>
    </source>
</evidence>
<feature type="transmembrane region" description="Helical" evidence="14">
    <location>
        <begin position="577"/>
        <end position="596"/>
    </location>
</feature>
<accession>A0A426DP19</accession>
<dbReference type="GO" id="GO:0005524">
    <property type="term" value="F:ATP binding"/>
    <property type="evidence" value="ECO:0007669"/>
    <property type="project" value="UniProtKB-KW"/>
</dbReference>
<comment type="subcellular location">
    <subcellularLocation>
        <location evidence="2">Cell membrane</location>
        <topology evidence="2">Multi-pass membrane protein</topology>
    </subcellularLocation>
</comment>